<dbReference type="AlphaFoldDB" id="A0A9P1IGU9"/>
<dbReference type="SMART" id="SM00174">
    <property type="entry name" value="RHO"/>
    <property type="match status" value="1"/>
</dbReference>
<dbReference type="InterPro" id="IPR050227">
    <property type="entry name" value="Rab"/>
</dbReference>
<dbReference type="GO" id="GO:0003924">
    <property type="term" value="F:GTPase activity"/>
    <property type="evidence" value="ECO:0007669"/>
    <property type="project" value="InterPro"/>
</dbReference>
<keyword evidence="4" id="KW-1185">Reference proteome</keyword>
<proteinExistence type="predicted"/>
<dbReference type="InterPro" id="IPR005225">
    <property type="entry name" value="Small_GTP-bd"/>
</dbReference>
<comment type="caution">
    <text evidence="3">The sequence shown here is derived from an EMBL/GenBank/DDBJ whole genome shotgun (WGS) entry which is preliminary data.</text>
</comment>
<keyword evidence="1" id="KW-0547">Nucleotide-binding</keyword>
<reference evidence="3" key="1">
    <citation type="submission" date="2022-11" db="EMBL/GenBank/DDBJ databases">
        <authorList>
            <person name="Kikuchi T."/>
        </authorList>
    </citation>
    <scope>NUCLEOTIDE SEQUENCE</scope>
    <source>
        <strain evidence="3">PS1010</strain>
    </source>
</reference>
<dbReference type="SUPFAM" id="SSF52540">
    <property type="entry name" value="P-loop containing nucleoside triphosphate hydrolases"/>
    <property type="match status" value="1"/>
</dbReference>
<dbReference type="GO" id="GO:0005525">
    <property type="term" value="F:GTP binding"/>
    <property type="evidence" value="ECO:0007669"/>
    <property type="project" value="UniProtKB-KW"/>
</dbReference>
<evidence type="ECO:0000313" key="4">
    <source>
        <dbReference type="Proteomes" id="UP001152747"/>
    </source>
</evidence>
<organism evidence="3 4">
    <name type="scientific">Caenorhabditis angaria</name>
    <dbReference type="NCBI Taxonomy" id="860376"/>
    <lineage>
        <taxon>Eukaryota</taxon>
        <taxon>Metazoa</taxon>
        <taxon>Ecdysozoa</taxon>
        <taxon>Nematoda</taxon>
        <taxon>Chromadorea</taxon>
        <taxon>Rhabditida</taxon>
        <taxon>Rhabditina</taxon>
        <taxon>Rhabditomorpha</taxon>
        <taxon>Rhabditoidea</taxon>
        <taxon>Rhabditidae</taxon>
        <taxon>Peloderinae</taxon>
        <taxon>Caenorhabditis</taxon>
    </lineage>
</organism>
<dbReference type="CDD" id="cd00154">
    <property type="entry name" value="Rab"/>
    <property type="match status" value="1"/>
</dbReference>
<accession>A0A9P1IGU9</accession>
<dbReference type="PRINTS" id="PR00449">
    <property type="entry name" value="RASTRNSFRMNG"/>
</dbReference>
<dbReference type="NCBIfam" id="TIGR00231">
    <property type="entry name" value="small_GTP"/>
    <property type="match status" value="1"/>
</dbReference>
<dbReference type="SMART" id="SM00173">
    <property type="entry name" value="RAS"/>
    <property type="match status" value="1"/>
</dbReference>
<dbReference type="PANTHER" id="PTHR47977">
    <property type="entry name" value="RAS-RELATED PROTEIN RAB"/>
    <property type="match status" value="1"/>
</dbReference>
<dbReference type="FunFam" id="3.40.50.300:FF:001586">
    <property type="entry name" value="Small GTP-binding protein, putative"/>
    <property type="match status" value="1"/>
</dbReference>
<evidence type="ECO:0000256" key="2">
    <source>
        <dbReference type="ARBA" id="ARBA00023134"/>
    </source>
</evidence>
<evidence type="ECO:0000256" key="1">
    <source>
        <dbReference type="ARBA" id="ARBA00022741"/>
    </source>
</evidence>
<dbReference type="PROSITE" id="PS51421">
    <property type="entry name" value="RAS"/>
    <property type="match status" value="1"/>
</dbReference>
<sequence>MDTIKTVKVVVVGESGAGKTALLTSFLENTFEADPLTTIGIDFKHKIVQLSDGSSIRLQLWDTAGQERFRQLAPSYIRSSRVALLIFDLSDEHAAEHLIRWKRIIDKDRGPHTITIIVGNKCDLVNGRRLMNVKQIIKEADHEYIETSAKTGKNIKELFSMVACQPFPEHKTSEIVLLNAPRPHEEQSCCK</sequence>
<dbReference type="Proteomes" id="UP001152747">
    <property type="component" value="Unassembled WGS sequence"/>
</dbReference>
<dbReference type="Gene3D" id="3.40.50.300">
    <property type="entry name" value="P-loop containing nucleotide triphosphate hydrolases"/>
    <property type="match status" value="1"/>
</dbReference>
<dbReference type="PROSITE" id="PS51419">
    <property type="entry name" value="RAB"/>
    <property type="match status" value="1"/>
</dbReference>
<dbReference type="EMBL" id="CANHGI010000003">
    <property type="protein sequence ID" value="CAI5445352.1"/>
    <property type="molecule type" value="Genomic_DNA"/>
</dbReference>
<name>A0A9P1IGU9_9PELO</name>
<dbReference type="SMART" id="SM00176">
    <property type="entry name" value="RAN"/>
    <property type="match status" value="1"/>
</dbReference>
<dbReference type="OrthoDB" id="63533at2759"/>
<evidence type="ECO:0000313" key="3">
    <source>
        <dbReference type="EMBL" id="CAI5445352.1"/>
    </source>
</evidence>
<gene>
    <name evidence="3" type="ORF">CAMP_LOCUS7989</name>
</gene>
<keyword evidence="2" id="KW-0342">GTP-binding</keyword>
<dbReference type="InterPro" id="IPR027417">
    <property type="entry name" value="P-loop_NTPase"/>
</dbReference>
<dbReference type="Pfam" id="PF00071">
    <property type="entry name" value="Ras"/>
    <property type="match status" value="1"/>
</dbReference>
<protein>
    <submittedName>
        <fullName evidence="3">Uncharacterized protein</fullName>
    </submittedName>
</protein>
<dbReference type="InterPro" id="IPR001806">
    <property type="entry name" value="Small_GTPase"/>
</dbReference>
<dbReference type="SMART" id="SM00175">
    <property type="entry name" value="RAB"/>
    <property type="match status" value="1"/>
</dbReference>